<dbReference type="PROSITE" id="PS50929">
    <property type="entry name" value="ABC_TM1F"/>
    <property type="match status" value="1"/>
</dbReference>
<keyword evidence="11" id="KW-1185">Reference proteome</keyword>
<evidence type="ECO:0000256" key="1">
    <source>
        <dbReference type="ARBA" id="ARBA00022448"/>
    </source>
</evidence>
<evidence type="ECO:0000256" key="4">
    <source>
        <dbReference type="ARBA" id="ARBA00022840"/>
    </source>
</evidence>
<feature type="transmembrane region" description="Helical" evidence="8">
    <location>
        <begin position="157"/>
        <end position="175"/>
    </location>
</feature>
<evidence type="ECO:0000313" key="11">
    <source>
        <dbReference type="Proteomes" id="UP000269221"/>
    </source>
</evidence>
<accession>A0A3M0KY88</accession>
<dbReference type="PANTHER" id="PTHR24223">
    <property type="entry name" value="ATP-BINDING CASSETTE SUB-FAMILY C"/>
    <property type="match status" value="1"/>
</dbReference>
<evidence type="ECO:0000256" key="5">
    <source>
        <dbReference type="ARBA" id="ARBA00022989"/>
    </source>
</evidence>
<dbReference type="OrthoDB" id="6500128at2759"/>
<feature type="region of interest" description="Disordered" evidence="7">
    <location>
        <begin position="15"/>
        <end position="39"/>
    </location>
</feature>
<dbReference type="InterPro" id="IPR011527">
    <property type="entry name" value="ABC1_TM_dom"/>
</dbReference>
<organism evidence="10 11">
    <name type="scientific">Hirundo rustica rustica</name>
    <dbReference type="NCBI Taxonomy" id="333673"/>
    <lineage>
        <taxon>Eukaryota</taxon>
        <taxon>Metazoa</taxon>
        <taxon>Chordata</taxon>
        <taxon>Craniata</taxon>
        <taxon>Vertebrata</taxon>
        <taxon>Euteleostomi</taxon>
        <taxon>Archelosauria</taxon>
        <taxon>Archosauria</taxon>
        <taxon>Dinosauria</taxon>
        <taxon>Saurischia</taxon>
        <taxon>Theropoda</taxon>
        <taxon>Coelurosauria</taxon>
        <taxon>Aves</taxon>
        <taxon>Neognathae</taxon>
        <taxon>Neoaves</taxon>
        <taxon>Telluraves</taxon>
        <taxon>Australaves</taxon>
        <taxon>Passeriformes</taxon>
        <taxon>Sylvioidea</taxon>
        <taxon>Hirundinidae</taxon>
        <taxon>Hirundo</taxon>
    </lineage>
</organism>
<reference evidence="10 11" key="1">
    <citation type="submission" date="2018-07" db="EMBL/GenBank/DDBJ databases">
        <title>A high quality draft genome assembly of the barn swallow (H. rustica rustica).</title>
        <authorList>
            <person name="Formenti G."/>
            <person name="Chiara M."/>
            <person name="Poveda L."/>
            <person name="Francoijs K.-J."/>
            <person name="Bonisoli-Alquati A."/>
            <person name="Canova L."/>
            <person name="Gianfranceschi L."/>
            <person name="Horner D.S."/>
            <person name="Saino N."/>
        </authorList>
    </citation>
    <scope>NUCLEOTIDE SEQUENCE [LARGE SCALE GENOMIC DNA]</scope>
    <source>
        <strain evidence="10">Chelidonia</strain>
        <tissue evidence="10">Blood</tissue>
    </source>
</reference>
<dbReference type="Gene3D" id="1.20.1560.10">
    <property type="entry name" value="ABC transporter type 1, transmembrane domain"/>
    <property type="match status" value="1"/>
</dbReference>
<dbReference type="Pfam" id="PF00664">
    <property type="entry name" value="ABC_membrane"/>
    <property type="match status" value="1"/>
</dbReference>
<sequence>MAACRGPWLARYEPLGAGPEVTGAEEEEEGEERRKESSRAMIVGGETQPSSYGSGSGYAIALVFVVLSQTLLHQLHHQNNILTAVKIKTAVVGLIYKKALTLANSSREHYTTGQIVDLMSADARQRPELAISMNLLWSAPFQIIMAVVFLWKELGPSVLGGAALLLLVIPINALITAKVRRLEGFDIGGGQEQRVSLARTVYSNAVLYLLDDPLSVVDVHVGKHNFENLTGPSDLLKSKMKTSVVLKYLQAFDWHQMWLTVAAYTGQSALAIGQNRWLSSWTAETAQVSDSTGWKQSENYKLGVHGLLGFIQGSSVVQILTLEPWKLSKRPPVGWPDKGITELVNNKVHYRKDLGLALNGVSFQTQSKEKVGIVGRTRAGKSTLTNRLFRVLERYECKMIIDGIDLSTIGPTWKS</sequence>
<evidence type="ECO:0000256" key="6">
    <source>
        <dbReference type="ARBA" id="ARBA00023136"/>
    </source>
</evidence>
<comment type="caution">
    <text evidence="10">The sequence shown here is derived from an EMBL/GenBank/DDBJ whole genome shotgun (WGS) entry which is preliminary data.</text>
</comment>
<dbReference type="InterPro" id="IPR003439">
    <property type="entry name" value="ABC_transporter-like_ATP-bd"/>
</dbReference>
<evidence type="ECO:0000256" key="2">
    <source>
        <dbReference type="ARBA" id="ARBA00022692"/>
    </source>
</evidence>
<feature type="transmembrane region" description="Helical" evidence="8">
    <location>
        <begin position="129"/>
        <end position="151"/>
    </location>
</feature>
<keyword evidence="5 8" id="KW-1133">Transmembrane helix</keyword>
<dbReference type="GO" id="GO:0016887">
    <property type="term" value="F:ATP hydrolysis activity"/>
    <property type="evidence" value="ECO:0007669"/>
    <property type="project" value="InterPro"/>
</dbReference>
<gene>
    <name evidence="10" type="ORF">DUI87_11212</name>
</gene>
<keyword evidence="3" id="KW-0547">Nucleotide-binding</keyword>
<evidence type="ECO:0000259" key="9">
    <source>
        <dbReference type="PROSITE" id="PS50929"/>
    </source>
</evidence>
<dbReference type="EMBL" id="QRBI01000107">
    <property type="protein sequence ID" value="RMC12077.1"/>
    <property type="molecule type" value="Genomic_DNA"/>
</dbReference>
<keyword evidence="1" id="KW-0813">Transport</keyword>
<dbReference type="STRING" id="333673.A0A3M0KY88"/>
<keyword evidence="6 8" id="KW-0472">Membrane</keyword>
<dbReference type="InterPro" id="IPR036640">
    <property type="entry name" value="ABC1_TM_sf"/>
</dbReference>
<dbReference type="PANTHER" id="PTHR24223:SF166">
    <property type="entry name" value="MULTIDRUG RESISTANCE-ASSOCIATED PROTEIN 1-LIKE"/>
    <property type="match status" value="1"/>
</dbReference>
<proteinExistence type="predicted"/>
<dbReference type="GO" id="GO:0140359">
    <property type="term" value="F:ABC-type transporter activity"/>
    <property type="evidence" value="ECO:0007669"/>
    <property type="project" value="InterPro"/>
</dbReference>
<dbReference type="GO" id="GO:0016020">
    <property type="term" value="C:membrane"/>
    <property type="evidence" value="ECO:0007669"/>
    <property type="project" value="InterPro"/>
</dbReference>
<dbReference type="Gene3D" id="3.40.50.300">
    <property type="entry name" value="P-loop containing nucleotide triphosphate hydrolases"/>
    <property type="match status" value="1"/>
</dbReference>
<keyword evidence="2 8" id="KW-0812">Transmembrane</keyword>
<evidence type="ECO:0000256" key="7">
    <source>
        <dbReference type="SAM" id="MobiDB-lite"/>
    </source>
</evidence>
<dbReference type="AlphaFoldDB" id="A0A3M0KY88"/>
<evidence type="ECO:0000256" key="8">
    <source>
        <dbReference type="SAM" id="Phobius"/>
    </source>
</evidence>
<protein>
    <recommendedName>
        <fullName evidence="9">ABC transmembrane type-1 domain-containing protein</fullName>
    </recommendedName>
</protein>
<dbReference type="InterPro" id="IPR050173">
    <property type="entry name" value="ABC_transporter_C-like"/>
</dbReference>
<evidence type="ECO:0000313" key="10">
    <source>
        <dbReference type="EMBL" id="RMC12077.1"/>
    </source>
</evidence>
<dbReference type="Pfam" id="PF00005">
    <property type="entry name" value="ABC_tran"/>
    <property type="match status" value="1"/>
</dbReference>
<dbReference type="InterPro" id="IPR027417">
    <property type="entry name" value="P-loop_NTPase"/>
</dbReference>
<dbReference type="SUPFAM" id="SSF52540">
    <property type="entry name" value="P-loop containing nucleoside triphosphate hydrolases"/>
    <property type="match status" value="2"/>
</dbReference>
<dbReference type="Proteomes" id="UP000269221">
    <property type="component" value="Unassembled WGS sequence"/>
</dbReference>
<dbReference type="SUPFAM" id="SSF90123">
    <property type="entry name" value="ABC transporter transmembrane region"/>
    <property type="match status" value="1"/>
</dbReference>
<name>A0A3M0KY88_HIRRU</name>
<evidence type="ECO:0000256" key="3">
    <source>
        <dbReference type="ARBA" id="ARBA00022741"/>
    </source>
</evidence>
<dbReference type="GO" id="GO:0005524">
    <property type="term" value="F:ATP binding"/>
    <property type="evidence" value="ECO:0007669"/>
    <property type="project" value="UniProtKB-KW"/>
</dbReference>
<feature type="domain" description="ABC transmembrane type-1" evidence="9">
    <location>
        <begin position="58"/>
        <end position="182"/>
    </location>
</feature>
<keyword evidence="4" id="KW-0067">ATP-binding</keyword>